<dbReference type="HOGENOM" id="CLU_2877326_0_0_7"/>
<organism evidence="1 2">
    <name type="scientific">Campylobacter lari NCTC 11845</name>
    <dbReference type="NCBI Taxonomy" id="1388749"/>
    <lineage>
        <taxon>Bacteria</taxon>
        <taxon>Pseudomonadati</taxon>
        <taxon>Campylobacterota</taxon>
        <taxon>Epsilonproteobacteria</taxon>
        <taxon>Campylobacterales</taxon>
        <taxon>Campylobacteraceae</taxon>
        <taxon>Campylobacter</taxon>
    </lineage>
</organism>
<accession>A0A0A8HUK0</accession>
<sequence length="63" mass="7426">MLVIRLDLREDLEKMLEVAFERNYSKHYASLEEFLTTLLEHSVKNLITKEALENKGFVISLKD</sequence>
<evidence type="ECO:0000313" key="1">
    <source>
        <dbReference type="EMBL" id="AJD01502.1"/>
    </source>
</evidence>
<proteinExistence type="predicted"/>
<gene>
    <name evidence="1" type="ORF">UPTC3659_0650</name>
</gene>
<dbReference type="EMBL" id="CP007775">
    <property type="protein sequence ID" value="AJD01502.1"/>
    <property type="molecule type" value="Genomic_DNA"/>
</dbReference>
<dbReference type="RefSeq" id="WP_039625732.1">
    <property type="nucleotide sequence ID" value="NZ_CP007775.1"/>
</dbReference>
<dbReference type="AlphaFoldDB" id="A0A0A8HUK0"/>
<name>A0A0A8HUK0_CAMLA</name>
<evidence type="ECO:0000313" key="2">
    <source>
        <dbReference type="Proteomes" id="UP000031130"/>
    </source>
</evidence>
<dbReference type="Proteomes" id="UP000031130">
    <property type="component" value="Chromosome"/>
</dbReference>
<dbReference type="KEGG" id="cln:UPTC3659_0650"/>
<reference evidence="1 2" key="1">
    <citation type="journal article" date="2014" name="Genome Biol. Evol.">
        <title>Comparative Genomics of the Campylobacter lari Group.</title>
        <authorList>
            <person name="Miller W.G."/>
            <person name="Yee E."/>
            <person name="Chapman M.H."/>
            <person name="Smith T.P."/>
            <person name="Bono J.L."/>
            <person name="Huynh S."/>
            <person name="Parker C.T."/>
            <person name="Vandamme P."/>
            <person name="Luong K."/>
            <person name="Korlach J."/>
        </authorList>
    </citation>
    <scope>NUCLEOTIDE SEQUENCE [LARGE SCALE GENOMIC DNA]</scope>
    <source>
        <strain evidence="2">RM3659</strain>
    </source>
</reference>
<dbReference type="OrthoDB" id="5356258at2"/>
<protein>
    <submittedName>
        <fullName evidence="1">Uncharacterized protein</fullName>
    </submittedName>
</protein>